<dbReference type="AlphaFoldDB" id="A0A327QKT1"/>
<evidence type="ECO:0000313" key="2">
    <source>
        <dbReference type="Proteomes" id="UP000249547"/>
    </source>
</evidence>
<sequence length="43" mass="4938">MRRSKNQLTLLLLAILAAVALFFRWKMAYTKAVKDAQEKVATQ</sequence>
<gene>
    <name evidence="1" type="ORF">LX64_02303</name>
</gene>
<accession>A0A327QKT1</accession>
<keyword evidence="2" id="KW-1185">Reference proteome</keyword>
<organism evidence="1 2">
    <name type="scientific">Chitinophaga skermanii</name>
    <dbReference type="NCBI Taxonomy" id="331697"/>
    <lineage>
        <taxon>Bacteria</taxon>
        <taxon>Pseudomonadati</taxon>
        <taxon>Bacteroidota</taxon>
        <taxon>Chitinophagia</taxon>
        <taxon>Chitinophagales</taxon>
        <taxon>Chitinophagaceae</taxon>
        <taxon>Chitinophaga</taxon>
    </lineage>
</organism>
<dbReference type="RefSeq" id="WP_262511791.1">
    <property type="nucleotide sequence ID" value="NZ_QLLL01000004.1"/>
</dbReference>
<reference evidence="1 2" key="1">
    <citation type="submission" date="2018-06" db="EMBL/GenBank/DDBJ databases">
        <title>Genomic Encyclopedia of Archaeal and Bacterial Type Strains, Phase II (KMG-II): from individual species to whole genera.</title>
        <authorList>
            <person name="Goeker M."/>
        </authorList>
    </citation>
    <scope>NUCLEOTIDE SEQUENCE [LARGE SCALE GENOMIC DNA]</scope>
    <source>
        <strain evidence="1 2">DSM 23857</strain>
    </source>
</reference>
<dbReference type="EMBL" id="QLLL01000004">
    <property type="protein sequence ID" value="RAJ05149.1"/>
    <property type="molecule type" value="Genomic_DNA"/>
</dbReference>
<name>A0A327QKT1_9BACT</name>
<evidence type="ECO:0000313" key="1">
    <source>
        <dbReference type="EMBL" id="RAJ05149.1"/>
    </source>
</evidence>
<proteinExistence type="predicted"/>
<comment type="caution">
    <text evidence="1">The sequence shown here is derived from an EMBL/GenBank/DDBJ whole genome shotgun (WGS) entry which is preliminary data.</text>
</comment>
<dbReference type="Proteomes" id="UP000249547">
    <property type="component" value="Unassembled WGS sequence"/>
</dbReference>
<protein>
    <submittedName>
        <fullName evidence="1">Uncharacterized protein</fullName>
    </submittedName>
</protein>